<dbReference type="AlphaFoldDB" id="A0A8S1W172"/>
<comment type="caution">
    <text evidence="3">The sequence shown here is derived from an EMBL/GenBank/DDBJ whole genome shotgun (WGS) entry which is preliminary data.</text>
</comment>
<evidence type="ECO:0000313" key="3">
    <source>
        <dbReference type="EMBL" id="CAD8182417.1"/>
    </source>
</evidence>
<dbReference type="OMA" id="INCICST"/>
<name>A0A8S1W172_PAROT</name>
<feature type="coiled-coil region" evidence="1">
    <location>
        <begin position="151"/>
        <end position="255"/>
    </location>
</feature>
<evidence type="ECO:0000256" key="1">
    <source>
        <dbReference type="SAM" id="Coils"/>
    </source>
</evidence>
<reference evidence="3" key="1">
    <citation type="submission" date="2021-01" db="EMBL/GenBank/DDBJ databases">
        <authorList>
            <consortium name="Genoscope - CEA"/>
            <person name="William W."/>
        </authorList>
    </citation>
    <scope>NUCLEOTIDE SEQUENCE</scope>
</reference>
<feature type="domain" description="SPRY" evidence="2">
    <location>
        <begin position="311"/>
        <end position="423"/>
    </location>
</feature>
<keyword evidence="4" id="KW-1185">Reference proteome</keyword>
<evidence type="ECO:0000259" key="2">
    <source>
        <dbReference type="Pfam" id="PF00622"/>
    </source>
</evidence>
<sequence length="429" mass="50116">MLAQLMSFKVNSVVQNEIEADLQEIQQQLEISYNRINDFIENIFVPINCISSTNTPPPRFDQSLNQYIQQIPSNTINLQNKLLQKITPIVKAMVSKQVQKVEQTLNKSQFKLTQELQQKIINFQETQSKYEEIIKIKDQEIGQIKIQIKEQQQIEVQINQNQKEVEVLQNQQRDGLKTNQGNQQLINDFKIKEEEQTKLISDLRNQNERLIIELKEVEQQKVESEIKLQQKQQELEKCQESNEKNEEILKQLQQQNIVQEWEFSQSLTFSTTYKHKNLQVTQNGKFIENAQIGWCCAICDQMIPKNGVVQFAIKIIEKGRIMIGIGFRDNVQSKEYYDCYSIGGGTYNIWDEGYCYNHDQQDKTEEVAFPYSINDIIIVEVDINNKYITWKKSSTNLSFAMTIDTSKDLYPCVHLSGQSKVEILNQLPQ</sequence>
<keyword evidence="1" id="KW-0175">Coiled coil</keyword>
<dbReference type="Pfam" id="PF00622">
    <property type="entry name" value="SPRY"/>
    <property type="match status" value="1"/>
</dbReference>
<feature type="coiled-coil region" evidence="1">
    <location>
        <begin position="15"/>
        <end position="42"/>
    </location>
</feature>
<gene>
    <name evidence="3" type="ORF">POCTA_138.1.T0790003</name>
</gene>
<accession>A0A8S1W172</accession>
<dbReference type="EMBL" id="CAJJDP010000078">
    <property type="protein sequence ID" value="CAD8182417.1"/>
    <property type="molecule type" value="Genomic_DNA"/>
</dbReference>
<organism evidence="3 4">
    <name type="scientific">Paramecium octaurelia</name>
    <dbReference type="NCBI Taxonomy" id="43137"/>
    <lineage>
        <taxon>Eukaryota</taxon>
        <taxon>Sar</taxon>
        <taxon>Alveolata</taxon>
        <taxon>Ciliophora</taxon>
        <taxon>Intramacronucleata</taxon>
        <taxon>Oligohymenophorea</taxon>
        <taxon>Peniculida</taxon>
        <taxon>Parameciidae</taxon>
        <taxon>Paramecium</taxon>
    </lineage>
</organism>
<dbReference type="OrthoDB" id="10349556at2759"/>
<evidence type="ECO:0000313" key="4">
    <source>
        <dbReference type="Proteomes" id="UP000683925"/>
    </source>
</evidence>
<proteinExistence type="predicted"/>
<protein>
    <recommendedName>
        <fullName evidence="2">SPRY domain-containing protein</fullName>
    </recommendedName>
</protein>
<dbReference type="InterPro" id="IPR003877">
    <property type="entry name" value="SPRY_dom"/>
</dbReference>
<dbReference type="Proteomes" id="UP000683925">
    <property type="component" value="Unassembled WGS sequence"/>
</dbReference>